<name>A0ABR3EIM7_9AGAR</name>
<evidence type="ECO:0000256" key="1">
    <source>
        <dbReference type="SAM" id="Coils"/>
    </source>
</evidence>
<protein>
    <submittedName>
        <fullName evidence="2">Uncharacterized protein</fullName>
    </submittedName>
</protein>
<comment type="caution">
    <text evidence="2">The sequence shown here is derived from an EMBL/GenBank/DDBJ whole genome shotgun (WGS) entry which is preliminary data.</text>
</comment>
<proteinExistence type="predicted"/>
<gene>
    <name evidence="2" type="ORF">V5O48_019344</name>
</gene>
<feature type="coiled-coil region" evidence="1">
    <location>
        <begin position="109"/>
        <end position="142"/>
    </location>
</feature>
<feature type="non-terminal residue" evidence="2">
    <location>
        <position position="231"/>
    </location>
</feature>
<organism evidence="2 3">
    <name type="scientific">Marasmius crinis-equi</name>
    <dbReference type="NCBI Taxonomy" id="585013"/>
    <lineage>
        <taxon>Eukaryota</taxon>
        <taxon>Fungi</taxon>
        <taxon>Dikarya</taxon>
        <taxon>Basidiomycota</taxon>
        <taxon>Agaricomycotina</taxon>
        <taxon>Agaricomycetes</taxon>
        <taxon>Agaricomycetidae</taxon>
        <taxon>Agaricales</taxon>
        <taxon>Marasmiineae</taxon>
        <taxon>Marasmiaceae</taxon>
        <taxon>Marasmius</taxon>
    </lineage>
</organism>
<reference evidence="2 3" key="1">
    <citation type="submission" date="2024-02" db="EMBL/GenBank/DDBJ databases">
        <title>A draft genome for the cacao thread blight pathogen Marasmius crinis-equi.</title>
        <authorList>
            <person name="Cohen S.P."/>
            <person name="Baruah I.K."/>
            <person name="Amoako-Attah I."/>
            <person name="Bukari Y."/>
            <person name="Meinhardt L.W."/>
            <person name="Bailey B.A."/>
        </authorList>
    </citation>
    <scope>NUCLEOTIDE SEQUENCE [LARGE SCALE GENOMIC DNA]</scope>
    <source>
        <strain evidence="2 3">GH-76</strain>
    </source>
</reference>
<sequence length="231" mass="25787">MKKKAIREACGTARRKGAGIGTSRRGRKALAVEKPKIEVFKDTGKWMRRMGDLMVDPREIFAYGLSTNPEWADLANACHLPAPLPLEEPQDEPSAEDDINLMDENLTDEEAAQLAAEIAKRKVEAEKEKAAAVRQIRRTEHVWVMLNEHCPDIKDLINACAEDQNYKNFSAIVKTICGEWSNAIGNDNSTLHRHFSLLLSPNIYTGKPVSEVLADKMQAGLANDTIASYWL</sequence>
<keyword evidence="1" id="KW-0175">Coiled coil</keyword>
<dbReference type="Proteomes" id="UP001465976">
    <property type="component" value="Unassembled WGS sequence"/>
</dbReference>
<accession>A0ABR3EIM7</accession>
<dbReference type="EMBL" id="JBAHYK010004630">
    <property type="protein sequence ID" value="KAL0562736.1"/>
    <property type="molecule type" value="Genomic_DNA"/>
</dbReference>
<keyword evidence="3" id="KW-1185">Reference proteome</keyword>
<evidence type="ECO:0000313" key="2">
    <source>
        <dbReference type="EMBL" id="KAL0562736.1"/>
    </source>
</evidence>
<evidence type="ECO:0000313" key="3">
    <source>
        <dbReference type="Proteomes" id="UP001465976"/>
    </source>
</evidence>